<accession>A0A5K7Z4B7</accession>
<protein>
    <submittedName>
        <fullName evidence="1">Uncharacterized protein</fullName>
    </submittedName>
</protein>
<dbReference type="InterPro" id="IPR036868">
    <property type="entry name" value="TusA-like_sf"/>
</dbReference>
<dbReference type="AlphaFoldDB" id="A0A5K7Z4B7"/>
<dbReference type="OrthoDB" id="5422409at2"/>
<sequence length="101" mass="11487">MSSPGSASLTEKTDSVMIRFDLREKLIPFSLLQISNNFREMQPGDEMEILAGDCPIQAAIFKDVMRILPKSDYELLSQNDFTGDEPVKRLRLKKKEPKANI</sequence>
<evidence type="ECO:0000313" key="2">
    <source>
        <dbReference type="Proteomes" id="UP000427769"/>
    </source>
</evidence>
<name>A0A5K7Z4B7_9BACT</name>
<evidence type="ECO:0000313" key="1">
    <source>
        <dbReference type="EMBL" id="BBO76832.1"/>
    </source>
</evidence>
<dbReference type="SUPFAM" id="SSF64307">
    <property type="entry name" value="SirA-like"/>
    <property type="match status" value="1"/>
</dbReference>
<proteinExistence type="predicted"/>
<dbReference type="Gene3D" id="3.30.110.40">
    <property type="entry name" value="TusA-like domain"/>
    <property type="match status" value="1"/>
</dbReference>
<gene>
    <name evidence="1" type="ORF">DSCW_42490</name>
</gene>
<dbReference type="Proteomes" id="UP000427769">
    <property type="component" value="Chromosome"/>
</dbReference>
<reference evidence="1 2" key="1">
    <citation type="submission" date="2019-11" db="EMBL/GenBank/DDBJ databases">
        <title>Comparative genomics of hydrocarbon-degrading Desulfosarcina strains.</title>
        <authorList>
            <person name="Watanabe M."/>
            <person name="Kojima H."/>
            <person name="Fukui M."/>
        </authorList>
    </citation>
    <scope>NUCLEOTIDE SEQUENCE [LARGE SCALE GENOMIC DNA]</scope>
    <source>
        <strain evidence="1 2">PP31</strain>
    </source>
</reference>
<organism evidence="1 2">
    <name type="scientific">Desulfosarcina widdelii</name>
    <dbReference type="NCBI Taxonomy" id="947919"/>
    <lineage>
        <taxon>Bacteria</taxon>
        <taxon>Pseudomonadati</taxon>
        <taxon>Thermodesulfobacteriota</taxon>
        <taxon>Desulfobacteria</taxon>
        <taxon>Desulfobacterales</taxon>
        <taxon>Desulfosarcinaceae</taxon>
        <taxon>Desulfosarcina</taxon>
    </lineage>
</organism>
<dbReference type="KEGG" id="dwd:DSCW_42490"/>
<keyword evidence="2" id="KW-1185">Reference proteome</keyword>
<dbReference type="EMBL" id="AP021875">
    <property type="protein sequence ID" value="BBO76832.1"/>
    <property type="molecule type" value="Genomic_DNA"/>
</dbReference>
<dbReference type="RefSeq" id="WP_155305637.1">
    <property type="nucleotide sequence ID" value="NZ_AP021875.1"/>
</dbReference>